<evidence type="ECO:0000256" key="1">
    <source>
        <dbReference type="ARBA" id="ARBA00022553"/>
    </source>
</evidence>
<gene>
    <name evidence="6" type="ORF">ED236_11510</name>
</gene>
<dbReference type="PRINTS" id="PR00038">
    <property type="entry name" value="HTHLUXR"/>
</dbReference>
<evidence type="ECO:0000259" key="4">
    <source>
        <dbReference type="PROSITE" id="PS50043"/>
    </source>
</evidence>
<dbReference type="AlphaFoldDB" id="A0A3N0UVH4"/>
<dbReference type="PANTHER" id="PTHR45566">
    <property type="entry name" value="HTH-TYPE TRANSCRIPTIONAL REGULATOR YHJB-RELATED"/>
    <property type="match status" value="1"/>
</dbReference>
<dbReference type="RefSeq" id="WP_123238130.1">
    <property type="nucleotide sequence ID" value="NZ_RJVP01000007.1"/>
</dbReference>
<feature type="domain" description="HTH luxR-type" evidence="4">
    <location>
        <begin position="146"/>
        <end position="211"/>
    </location>
</feature>
<reference evidence="6 7" key="1">
    <citation type="submission" date="2018-10" db="EMBL/GenBank/DDBJ databases">
        <authorList>
            <person name="Chen W.-M."/>
        </authorList>
    </citation>
    <scope>NUCLEOTIDE SEQUENCE [LARGE SCALE GENOMIC DNA]</scope>
    <source>
        <strain evidence="6 7">H-5</strain>
    </source>
</reference>
<evidence type="ECO:0000313" key="6">
    <source>
        <dbReference type="EMBL" id="ROH84539.1"/>
    </source>
</evidence>
<dbReference type="GO" id="GO:0000160">
    <property type="term" value="P:phosphorelay signal transduction system"/>
    <property type="evidence" value="ECO:0007669"/>
    <property type="project" value="InterPro"/>
</dbReference>
<dbReference type="Proteomes" id="UP000275137">
    <property type="component" value="Unassembled WGS sequence"/>
</dbReference>
<dbReference type="SUPFAM" id="SSF52172">
    <property type="entry name" value="CheY-like"/>
    <property type="match status" value="1"/>
</dbReference>
<dbReference type="GO" id="GO:0006355">
    <property type="term" value="P:regulation of DNA-templated transcription"/>
    <property type="evidence" value="ECO:0007669"/>
    <property type="project" value="InterPro"/>
</dbReference>
<dbReference type="InterPro" id="IPR051015">
    <property type="entry name" value="EvgA-like"/>
</dbReference>
<protein>
    <submittedName>
        <fullName evidence="6">DNA-binding response regulator</fullName>
    </submittedName>
</protein>
<keyword evidence="1 3" id="KW-0597">Phosphoprotein</keyword>
<sequence>MRILVVDDHALFREGLGLLLKQLDSQAQLQLVASAEEAIQQIHQVPFDLVLLDWNLNGLTGMAGLQAVREAAEAARVVILSAERNSQLIRSCIDAGASGFIHKDSSPELLISAMRLILSGGVFLPSDAFLHPTDNAFDTVDNHKSLLEAFPDLTRRQITAIHALVRGLPNKLIAREMSISEDTVKQHLSAIYRILNVQNRTQVVYELAKRKIQLT</sequence>
<dbReference type="CDD" id="cd17535">
    <property type="entry name" value="REC_NarL-like"/>
    <property type="match status" value="1"/>
</dbReference>
<evidence type="ECO:0000256" key="2">
    <source>
        <dbReference type="ARBA" id="ARBA00023125"/>
    </source>
</evidence>
<organism evidence="6 7">
    <name type="scientific">Pseudomethylobacillus aquaticus</name>
    <dbReference type="NCBI Taxonomy" id="2676064"/>
    <lineage>
        <taxon>Bacteria</taxon>
        <taxon>Pseudomonadati</taxon>
        <taxon>Pseudomonadota</taxon>
        <taxon>Betaproteobacteria</taxon>
        <taxon>Nitrosomonadales</taxon>
        <taxon>Methylophilaceae</taxon>
        <taxon>Pseudomethylobacillus</taxon>
    </lineage>
</organism>
<keyword evidence="7" id="KW-1185">Reference proteome</keyword>
<feature type="domain" description="Response regulatory" evidence="5">
    <location>
        <begin position="2"/>
        <end position="118"/>
    </location>
</feature>
<dbReference type="SMART" id="SM00421">
    <property type="entry name" value="HTH_LUXR"/>
    <property type="match status" value="1"/>
</dbReference>
<dbReference type="InterPro" id="IPR058245">
    <property type="entry name" value="NreC/VraR/RcsB-like_REC"/>
</dbReference>
<dbReference type="InterPro" id="IPR016032">
    <property type="entry name" value="Sig_transdc_resp-reg_C-effctor"/>
</dbReference>
<dbReference type="Pfam" id="PF00196">
    <property type="entry name" value="GerE"/>
    <property type="match status" value="1"/>
</dbReference>
<accession>A0A3N0UVH4</accession>
<dbReference type="InterPro" id="IPR000792">
    <property type="entry name" value="Tscrpt_reg_LuxR_C"/>
</dbReference>
<evidence type="ECO:0000259" key="5">
    <source>
        <dbReference type="PROSITE" id="PS50110"/>
    </source>
</evidence>
<dbReference type="PANTHER" id="PTHR45566:SF1">
    <property type="entry name" value="HTH-TYPE TRANSCRIPTIONAL REGULATOR YHJB-RELATED"/>
    <property type="match status" value="1"/>
</dbReference>
<dbReference type="PROSITE" id="PS50043">
    <property type="entry name" value="HTH_LUXR_2"/>
    <property type="match status" value="1"/>
</dbReference>
<dbReference type="PROSITE" id="PS50110">
    <property type="entry name" value="RESPONSE_REGULATORY"/>
    <property type="match status" value="1"/>
</dbReference>
<feature type="modified residue" description="4-aspartylphosphate" evidence="3">
    <location>
        <position position="53"/>
    </location>
</feature>
<name>A0A3N0UVH4_9PROT</name>
<dbReference type="Gene3D" id="3.40.50.2300">
    <property type="match status" value="1"/>
</dbReference>
<dbReference type="Pfam" id="PF00072">
    <property type="entry name" value="Response_reg"/>
    <property type="match status" value="1"/>
</dbReference>
<dbReference type="GO" id="GO:0003677">
    <property type="term" value="F:DNA binding"/>
    <property type="evidence" value="ECO:0007669"/>
    <property type="project" value="UniProtKB-KW"/>
</dbReference>
<dbReference type="CDD" id="cd06170">
    <property type="entry name" value="LuxR_C_like"/>
    <property type="match status" value="1"/>
</dbReference>
<dbReference type="SMART" id="SM00448">
    <property type="entry name" value="REC"/>
    <property type="match status" value="1"/>
</dbReference>
<keyword evidence="2 6" id="KW-0238">DNA-binding</keyword>
<proteinExistence type="predicted"/>
<dbReference type="InterPro" id="IPR011006">
    <property type="entry name" value="CheY-like_superfamily"/>
</dbReference>
<comment type="caution">
    <text evidence="6">The sequence shown here is derived from an EMBL/GenBank/DDBJ whole genome shotgun (WGS) entry which is preliminary data.</text>
</comment>
<dbReference type="EMBL" id="RJVP01000007">
    <property type="protein sequence ID" value="ROH84539.1"/>
    <property type="molecule type" value="Genomic_DNA"/>
</dbReference>
<evidence type="ECO:0000313" key="7">
    <source>
        <dbReference type="Proteomes" id="UP000275137"/>
    </source>
</evidence>
<evidence type="ECO:0000256" key="3">
    <source>
        <dbReference type="PROSITE-ProRule" id="PRU00169"/>
    </source>
</evidence>
<dbReference type="SUPFAM" id="SSF46894">
    <property type="entry name" value="C-terminal effector domain of the bipartite response regulators"/>
    <property type="match status" value="1"/>
</dbReference>
<dbReference type="InterPro" id="IPR001789">
    <property type="entry name" value="Sig_transdc_resp-reg_receiver"/>
</dbReference>